<dbReference type="Gene3D" id="3.30.43.10">
    <property type="entry name" value="Uridine Diphospho-n-acetylenolpyruvylglucosamine Reductase, domain 2"/>
    <property type="match status" value="1"/>
</dbReference>
<dbReference type="PROSITE" id="PS00197">
    <property type="entry name" value="2FE2S_FER_1"/>
    <property type="match status" value="1"/>
</dbReference>
<dbReference type="InterPro" id="IPR016169">
    <property type="entry name" value="FAD-bd_PCMH_sub2"/>
</dbReference>
<gene>
    <name evidence="7" type="ordered locus">Turpa_1287</name>
</gene>
<reference evidence="7 8" key="1">
    <citation type="submission" date="2012-06" db="EMBL/GenBank/DDBJ databases">
        <title>The complete chromosome of genome of Turneriella parva DSM 21527.</title>
        <authorList>
            <consortium name="US DOE Joint Genome Institute (JGI-PGF)"/>
            <person name="Lucas S."/>
            <person name="Han J."/>
            <person name="Lapidus A."/>
            <person name="Bruce D."/>
            <person name="Goodwin L."/>
            <person name="Pitluck S."/>
            <person name="Peters L."/>
            <person name="Kyrpides N."/>
            <person name="Mavromatis K."/>
            <person name="Ivanova N."/>
            <person name="Mikhailova N."/>
            <person name="Chertkov O."/>
            <person name="Detter J.C."/>
            <person name="Tapia R."/>
            <person name="Han C."/>
            <person name="Land M."/>
            <person name="Hauser L."/>
            <person name="Markowitz V."/>
            <person name="Cheng J.-F."/>
            <person name="Hugenholtz P."/>
            <person name="Woyke T."/>
            <person name="Wu D."/>
            <person name="Gronow S."/>
            <person name="Wellnitz S."/>
            <person name="Brambilla E."/>
            <person name="Klenk H.-P."/>
            <person name="Eisen J.A."/>
        </authorList>
    </citation>
    <scope>NUCLEOTIDE SEQUENCE [LARGE SCALE GENOMIC DNA]</scope>
    <source>
        <strain evidence="8">ATCC BAA-1111 / DSM 21527 / NCTC 11395 / H</strain>
    </source>
</reference>
<dbReference type="InterPro" id="IPR012675">
    <property type="entry name" value="Beta-grasp_dom_sf"/>
</dbReference>
<organism evidence="7 8">
    <name type="scientific">Turneriella parva (strain ATCC BAA-1111 / DSM 21527 / NCTC 11395 / H)</name>
    <name type="common">Leptospira parva</name>
    <dbReference type="NCBI Taxonomy" id="869212"/>
    <lineage>
        <taxon>Bacteria</taxon>
        <taxon>Pseudomonadati</taxon>
        <taxon>Spirochaetota</taxon>
        <taxon>Spirochaetia</taxon>
        <taxon>Leptospirales</taxon>
        <taxon>Leptospiraceae</taxon>
        <taxon>Turneriella</taxon>
    </lineage>
</organism>
<evidence type="ECO:0000256" key="1">
    <source>
        <dbReference type="ARBA" id="ARBA00022630"/>
    </source>
</evidence>
<dbReference type="OrthoDB" id="9774454at2"/>
<dbReference type="InterPro" id="IPR012175">
    <property type="entry name" value="Xanth_DH_ssu_bac"/>
</dbReference>
<feature type="domain" description="FAD-binding PCMH-type" evidence="6">
    <location>
        <begin position="210"/>
        <end position="384"/>
    </location>
</feature>
<dbReference type="KEGG" id="tpx:Turpa_1287"/>
<evidence type="ECO:0000256" key="5">
    <source>
        <dbReference type="SAM" id="MobiDB-lite"/>
    </source>
</evidence>
<dbReference type="InterPro" id="IPR016208">
    <property type="entry name" value="Ald_Oxase/xanthine_DH-like"/>
</dbReference>
<dbReference type="Gene3D" id="3.30.465.10">
    <property type="match status" value="1"/>
</dbReference>
<dbReference type="Pfam" id="PF01799">
    <property type="entry name" value="Fer2_2"/>
    <property type="match status" value="1"/>
</dbReference>
<protein>
    <submittedName>
        <fullName evidence="7">Molybdopterin dehydrogenase FAD-binding protein</fullName>
    </submittedName>
</protein>
<dbReference type="InterPro" id="IPR005107">
    <property type="entry name" value="CO_DH_flav_C"/>
</dbReference>
<dbReference type="InterPro" id="IPR036318">
    <property type="entry name" value="FAD-bd_PCMH-like_sf"/>
</dbReference>
<keyword evidence="1" id="KW-0285">Flavoprotein</keyword>
<dbReference type="InterPro" id="IPR006058">
    <property type="entry name" value="2Fe2S_fd_BS"/>
</dbReference>
<dbReference type="GO" id="GO:0071949">
    <property type="term" value="F:FAD binding"/>
    <property type="evidence" value="ECO:0007669"/>
    <property type="project" value="InterPro"/>
</dbReference>
<keyword evidence="4" id="KW-0408">Iron</keyword>
<dbReference type="GO" id="GO:0016491">
    <property type="term" value="F:oxidoreductase activity"/>
    <property type="evidence" value="ECO:0007669"/>
    <property type="project" value="InterPro"/>
</dbReference>
<dbReference type="HOGENOM" id="CLU_001681_9_0_12"/>
<dbReference type="PROSITE" id="PS51387">
    <property type="entry name" value="FAD_PCMH"/>
    <property type="match status" value="1"/>
</dbReference>
<dbReference type="Gene3D" id="1.10.150.120">
    <property type="entry name" value="[2Fe-2S]-binding domain"/>
    <property type="match status" value="1"/>
</dbReference>
<dbReference type="SUPFAM" id="SSF54292">
    <property type="entry name" value="2Fe-2S ferredoxin-like"/>
    <property type="match status" value="1"/>
</dbReference>
<dbReference type="Gene3D" id="3.30.390.50">
    <property type="entry name" value="CO dehydrogenase flavoprotein, C-terminal domain"/>
    <property type="match status" value="1"/>
</dbReference>
<dbReference type="GO" id="GO:0005506">
    <property type="term" value="F:iron ion binding"/>
    <property type="evidence" value="ECO:0007669"/>
    <property type="project" value="InterPro"/>
</dbReference>
<dbReference type="PANTHER" id="PTHR45444:SF3">
    <property type="entry name" value="XANTHINE DEHYDROGENASE"/>
    <property type="match status" value="1"/>
</dbReference>
<dbReference type="Pfam" id="PF00941">
    <property type="entry name" value="FAD_binding_5"/>
    <property type="match status" value="1"/>
</dbReference>
<dbReference type="Proteomes" id="UP000006048">
    <property type="component" value="Chromosome"/>
</dbReference>
<keyword evidence="8" id="KW-1185">Reference proteome</keyword>
<evidence type="ECO:0000256" key="3">
    <source>
        <dbReference type="ARBA" id="ARBA00022827"/>
    </source>
</evidence>
<evidence type="ECO:0000313" key="8">
    <source>
        <dbReference type="Proteomes" id="UP000006048"/>
    </source>
</evidence>
<proteinExistence type="predicted"/>
<dbReference type="InterPro" id="IPR036884">
    <property type="entry name" value="2Fe-2S-bd_dom_sf"/>
</dbReference>
<dbReference type="PATRIC" id="fig|869212.3.peg.1276"/>
<name>I4B3S8_TURPD</name>
<dbReference type="AlphaFoldDB" id="I4B3S8"/>
<dbReference type="EMBL" id="CP002959">
    <property type="protein sequence ID" value="AFM11935.1"/>
    <property type="molecule type" value="Genomic_DNA"/>
</dbReference>
<dbReference type="InterPro" id="IPR036683">
    <property type="entry name" value="CO_DH_flav_C_dom_sf"/>
</dbReference>
<dbReference type="GO" id="GO:0051537">
    <property type="term" value="F:2 iron, 2 sulfur cluster binding"/>
    <property type="evidence" value="ECO:0007669"/>
    <property type="project" value="InterPro"/>
</dbReference>
<dbReference type="InterPro" id="IPR016166">
    <property type="entry name" value="FAD-bd_PCMH"/>
</dbReference>
<dbReference type="InterPro" id="IPR002888">
    <property type="entry name" value="2Fe-2S-bd"/>
</dbReference>
<sequence length="515" mass="55193">MATTRENVIFYLNNERIEVSGSQVFQPLSTWLRYRKGMTGTKVVCSEGDCGACTVMLGWLVGEPGRTMHADRKLEYRIIDSCIQFLFQLDLCHVITVEGISSQGELHPAQKAMVECFGSQCGFCTPGFVMALAHLTEERALSPVEGQRAIDASCIKDKLAGNLCRCTGYEAIVKAGLALNGGSSPKLLERFDRTGIEREFNVLASHSVKVTGAGGELFFKPQSLAEALKLRAAMPQLKIVAGGTDLGVQHNKGKSLLTQVMFIAHLHEIAGVKQVGQALEIGAAANWSDVLAATEQRLPELYAILKIFAAEQIRNAATIGGNIINASPIADSLPCLYVLGAKLELTSITGSREVEIHAFYTGYKRFDLQPNEILTKIILPLPAADAAVGLYKVSKRRDLDISTVTLGLHMKTRAGKITEAHLAAGGVAATIVRLRSAEKALVGSEWTAATFAQAGQVATAEISPLSDVRGSAEFRKALVKNLFLKFYHESPSALSARAGSARPSGPPAGKVGRGT</sequence>
<keyword evidence="2" id="KW-0479">Metal-binding</keyword>
<dbReference type="PIRSF" id="PIRSF036557">
    <property type="entry name" value="XdhA_RC"/>
    <property type="match status" value="1"/>
</dbReference>
<dbReference type="Gene3D" id="3.10.20.30">
    <property type="match status" value="1"/>
</dbReference>
<dbReference type="SUPFAM" id="SSF47741">
    <property type="entry name" value="CO dehydrogenase ISP C-domain like"/>
    <property type="match status" value="1"/>
</dbReference>
<dbReference type="SUPFAM" id="SSF55447">
    <property type="entry name" value="CO dehydrogenase flavoprotein C-terminal domain-like"/>
    <property type="match status" value="1"/>
</dbReference>
<dbReference type="PANTHER" id="PTHR45444">
    <property type="entry name" value="XANTHINE DEHYDROGENASE"/>
    <property type="match status" value="1"/>
</dbReference>
<evidence type="ECO:0000313" key="7">
    <source>
        <dbReference type="EMBL" id="AFM11935.1"/>
    </source>
</evidence>
<keyword evidence="3" id="KW-0274">FAD</keyword>
<dbReference type="InterPro" id="IPR016167">
    <property type="entry name" value="FAD-bd_PCMH_sub1"/>
</dbReference>
<dbReference type="RefSeq" id="WP_014802451.1">
    <property type="nucleotide sequence ID" value="NC_018020.1"/>
</dbReference>
<dbReference type="InterPro" id="IPR002346">
    <property type="entry name" value="Mopterin_DH_FAD-bd"/>
</dbReference>
<evidence type="ECO:0000256" key="2">
    <source>
        <dbReference type="ARBA" id="ARBA00022723"/>
    </source>
</evidence>
<dbReference type="SUPFAM" id="SSF56176">
    <property type="entry name" value="FAD-binding/transporter-associated domain-like"/>
    <property type="match status" value="1"/>
</dbReference>
<evidence type="ECO:0000256" key="4">
    <source>
        <dbReference type="ARBA" id="ARBA00023004"/>
    </source>
</evidence>
<dbReference type="Pfam" id="PF03450">
    <property type="entry name" value="CO_deh_flav_C"/>
    <property type="match status" value="1"/>
</dbReference>
<accession>I4B3S8</accession>
<feature type="region of interest" description="Disordered" evidence="5">
    <location>
        <begin position="495"/>
        <end position="515"/>
    </location>
</feature>
<dbReference type="SMART" id="SM01092">
    <property type="entry name" value="CO_deh_flav_C"/>
    <property type="match status" value="1"/>
</dbReference>
<dbReference type="STRING" id="869212.Turpa_1287"/>
<evidence type="ECO:0000259" key="6">
    <source>
        <dbReference type="PROSITE" id="PS51387"/>
    </source>
</evidence>
<dbReference type="InterPro" id="IPR036010">
    <property type="entry name" value="2Fe-2S_ferredoxin-like_sf"/>
</dbReference>